<reference evidence="2 3" key="1">
    <citation type="submission" date="2019-01" db="EMBL/GenBank/DDBJ databases">
        <authorList>
            <person name="Chen W.-M."/>
        </authorList>
    </citation>
    <scope>NUCLEOTIDE SEQUENCE [LARGE SCALE GENOMIC DNA]</scope>
    <source>
        <strain evidence="2 3">CCP-6</strain>
    </source>
</reference>
<dbReference type="Pfam" id="PF18588">
    <property type="entry name" value="WcbI"/>
    <property type="match status" value="1"/>
</dbReference>
<dbReference type="RefSeq" id="WP_127786961.1">
    <property type="nucleotide sequence ID" value="NZ_SACL01000002.1"/>
</dbReference>
<dbReference type="InterPro" id="IPR041307">
    <property type="entry name" value="WcbI"/>
</dbReference>
<sequence length="290" mass="31738">MKIGVLFSCQHAMLAHALRALVPGSHVPHYDLADCRTPEAQQEVLRHLEGSDILITAGAPEEFGPLHDPVLAGRVKALHQFPSLSFGGFHPDTVHIPLPDGHTLHGPTGQYHSRLALGAYLSGFSPGEAELLFNRRVFSRLGYLGAFALESALMTRLYADYGIELTEALERWRARGVFMHSVNHPLNFVMVDMAVLVARRLGLMQPGGWADWLVVEDNLRLHPRHPVLPPLARELGVEGETGFHIGGPRVAENSLSLGQFLAAEYAAFQARPHEVLRGAEGLDAVMTLLA</sequence>
<dbReference type="EMBL" id="SACL01000002">
    <property type="protein sequence ID" value="RVT97732.1"/>
    <property type="molecule type" value="Genomic_DNA"/>
</dbReference>
<evidence type="ECO:0000313" key="3">
    <source>
        <dbReference type="Proteomes" id="UP000282957"/>
    </source>
</evidence>
<dbReference type="OrthoDB" id="7170754at2"/>
<evidence type="ECO:0000259" key="1">
    <source>
        <dbReference type="Pfam" id="PF18588"/>
    </source>
</evidence>
<dbReference type="Proteomes" id="UP000282957">
    <property type="component" value="Unassembled WGS sequence"/>
</dbReference>
<organism evidence="2 3">
    <name type="scientific">Rhodovarius crocodyli</name>
    <dbReference type="NCBI Taxonomy" id="1979269"/>
    <lineage>
        <taxon>Bacteria</taxon>
        <taxon>Pseudomonadati</taxon>
        <taxon>Pseudomonadota</taxon>
        <taxon>Alphaproteobacteria</taxon>
        <taxon>Acetobacterales</taxon>
        <taxon>Roseomonadaceae</taxon>
        <taxon>Rhodovarius</taxon>
    </lineage>
</organism>
<proteinExistence type="predicted"/>
<accession>A0A437MJB2</accession>
<name>A0A437MJB2_9PROT</name>
<keyword evidence="3" id="KW-1185">Reference proteome</keyword>
<dbReference type="AlphaFoldDB" id="A0A437MJB2"/>
<comment type="caution">
    <text evidence="2">The sequence shown here is derived from an EMBL/GenBank/DDBJ whole genome shotgun (WGS) entry which is preliminary data.</text>
</comment>
<gene>
    <name evidence="2" type="ORF">EOD42_07970</name>
</gene>
<feature type="domain" description="Polysaccharide biosynthesis enzyme WcbI" evidence="1">
    <location>
        <begin position="8"/>
        <end position="205"/>
    </location>
</feature>
<protein>
    <recommendedName>
        <fullName evidence="1">Polysaccharide biosynthesis enzyme WcbI domain-containing protein</fullName>
    </recommendedName>
</protein>
<evidence type="ECO:0000313" key="2">
    <source>
        <dbReference type="EMBL" id="RVT97732.1"/>
    </source>
</evidence>